<dbReference type="Proteomes" id="UP000092445">
    <property type="component" value="Unassembled WGS sequence"/>
</dbReference>
<organism evidence="3 4">
    <name type="scientific">Glossina pallidipes</name>
    <name type="common">Tsetse fly</name>
    <dbReference type="NCBI Taxonomy" id="7398"/>
    <lineage>
        <taxon>Eukaryota</taxon>
        <taxon>Metazoa</taxon>
        <taxon>Ecdysozoa</taxon>
        <taxon>Arthropoda</taxon>
        <taxon>Hexapoda</taxon>
        <taxon>Insecta</taxon>
        <taxon>Pterygota</taxon>
        <taxon>Neoptera</taxon>
        <taxon>Endopterygota</taxon>
        <taxon>Diptera</taxon>
        <taxon>Brachycera</taxon>
        <taxon>Muscomorpha</taxon>
        <taxon>Hippoboscoidea</taxon>
        <taxon>Glossinidae</taxon>
        <taxon>Glossina</taxon>
    </lineage>
</organism>
<dbReference type="Gene3D" id="1.20.58.80">
    <property type="entry name" value="Phosphotransferase system, lactose/cellobiose-type IIA subunit"/>
    <property type="match status" value="1"/>
</dbReference>
<accession>A0A1A9Z3S0</accession>
<dbReference type="VEuPathDB" id="VectorBase:GPAI002968"/>
<sequence length="437" mass="49941">MAHKMEWYIGTEWKMPRKGLHKTVLALDFKSLSKPHILSKVIFNIQEVRNLQGRESVYLDDQKVKQDVTMEMGKACTPLDYYLEILVQQMIEGETAECIIETRTGKTVCILTLKSVLESKEIQMLTPPEMYQLALNYKENGVKMFRTYPKFAHEYFARAAKCLISYKKFENLTKKRDGIAGKDMGELMLQIHTNLAACLLNEKRYEDVVYHTKFVDNMSEPAEKSVYRRAVAYYHMKEFELAQKTIERLPNFREKKEFMSLYQKVKDGWKANYVAVSFFSLHKMHIFQDISKLVYLMLKQYSIHSVTKYKVVTTLVLLSITGFGEGSLVGNFGYRFSFTGVCILSYTCFDTRSGETSELSGSLTVVVVETIRSETAIVCRAGLLLPALTELAELSSLTIFDDAISADVETCIVRRLTSLPVECGLPEIAASKRLIST</sequence>
<dbReference type="SUPFAM" id="SSF48452">
    <property type="entry name" value="TPR-like"/>
    <property type="match status" value="1"/>
</dbReference>
<proteinExistence type="predicted"/>
<dbReference type="InterPro" id="IPR040478">
    <property type="entry name" value="FKBP_N_2"/>
</dbReference>
<evidence type="ECO:0000259" key="2">
    <source>
        <dbReference type="Pfam" id="PF21603"/>
    </source>
</evidence>
<name>A0A1A9Z3S0_GLOPL</name>
<dbReference type="EnsemblMetazoa" id="GPAI002968-RA">
    <property type="protein sequence ID" value="GPAI002968-PA"/>
    <property type="gene ID" value="GPAI002968"/>
</dbReference>
<dbReference type="Pfam" id="PF21603">
    <property type="entry name" value="Bdbt-like_TPR"/>
    <property type="match status" value="1"/>
</dbReference>
<evidence type="ECO:0000259" key="1">
    <source>
        <dbReference type="Pfam" id="PF18023"/>
    </source>
</evidence>
<evidence type="ECO:0000313" key="3">
    <source>
        <dbReference type="EnsemblMetazoa" id="GPAI002968-PA"/>
    </source>
</evidence>
<keyword evidence="4" id="KW-1185">Reference proteome</keyword>
<dbReference type="AlphaFoldDB" id="A0A1A9Z3S0"/>
<feature type="domain" description="Bride of doubletime-like TPR" evidence="2">
    <location>
        <begin position="128"/>
        <end position="210"/>
    </location>
</feature>
<protein>
    <submittedName>
        <fullName evidence="3">FKBP_N_2 domain-containing protein</fullName>
    </submittedName>
</protein>
<evidence type="ECO:0000313" key="4">
    <source>
        <dbReference type="Proteomes" id="UP000092445"/>
    </source>
</evidence>
<dbReference type="Gene3D" id="2.40.30.320">
    <property type="match status" value="1"/>
</dbReference>
<dbReference type="PANTHER" id="PTHR46512:SF10">
    <property type="entry name" value="FK506-BINDING PROTEIN-LIKE"/>
    <property type="match status" value="1"/>
</dbReference>
<feature type="domain" description="BDBT FKBP like N-terminal" evidence="1">
    <location>
        <begin position="13"/>
        <end position="110"/>
    </location>
</feature>
<dbReference type="PANTHER" id="PTHR46512">
    <property type="entry name" value="PEPTIDYLPROLYL ISOMERASE"/>
    <property type="match status" value="1"/>
</dbReference>
<dbReference type="STRING" id="7398.A0A1A9Z3S0"/>
<reference evidence="3" key="2">
    <citation type="submission" date="2020-05" db="UniProtKB">
        <authorList>
            <consortium name="EnsemblMetazoa"/>
        </authorList>
    </citation>
    <scope>IDENTIFICATION</scope>
    <source>
        <strain evidence="3">IAEA</strain>
    </source>
</reference>
<dbReference type="Pfam" id="PF18023">
    <property type="entry name" value="FKBP_N_2"/>
    <property type="match status" value="1"/>
</dbReference>
<dbReference type="InterPro" id="IPR050754">
    <property type="entry name" value="FKBP4/5/8-like"/>
</dbReference>
<dbReference type="InterPro" id="IPR048919">
    <property type="entry name" value="Bdbt-like_TPR"/>
</dbReference>
<reference evidence="4" key="1">
    <citation type="submission" date="2014-03" db="EMBL/GenBank/DDBJ databases">
        <authorList>
            <person name="Aksoy S."/>
            <person name="Warren W."/>
            <person name="Wilson R.K."/>
        </authorList>
    </citation>
    <scope>NUCLEOTIDE SEQUENCE [LARGE SCALE GENOMIC DNA]</scope>
    <source>
        <strain evidence="4">IAEA</strain>
    </source>
</reference>
<dbReference type="InterPro" id="IPR011990">
    <property type="entry name" value="TPR-like_helical_dom_sf"/>
</dbReference>